<dbReference type="EMBL" id="WIXI01000038">
    <property type="protein sequence ID" value="MQY45998.1"/>
    <property type="molecule type" value="Genomic_DNA"/>
</dbReference>
<proteinExistence type="predicted"/>
<dbReference type="AlphaFoldDB" id="A0A6A8A7V7"/>
<sequence length="185" mass="19659">MIHKGPFIGPFSFAPFIWAVDLCASGTGPINVSRIDQEGRDMKGLLRMGILSALLSVFSGPALSDTAKGIAAYQKGNYPLAMQELEKAAASGDEQAYFNLGVAYAEGKAVAQDFGRAVELYRRGAEGGSVLAAFNLAQSYRKGQGTEQDNAAAAKWYEFAAKREIFVPPTSSACFMSKAKVSSAI</sequence>
<keyword evidence="2" id="KW-1185">Reference proteome</keyword>
<dbReference type="InterPro" id="IPR052945">
    <property type="entry name" value="Mitotic_Regulator"/>
</dbReference>
<gene>
    <name evidence="1" type="ORF">GAO09_07990</name>
</gene>
<reference evidence="1 2" key="1">
    <citation type="submission" date="2019-11" db="EMBL/GenBank/DDBJ databases">
        <title>Genome analysis of Rhizobacterium cereale a novel genus and species isolated from maize roots in North Spain.</title>
        <authorList>
            <person name="Menendez E."/>
            <person name="Flores-Felix J.D."/>
            <person name="Ramirez-Bahena M.-H."/>
            <person name="Igual J.M."/>
            <person name="Garcia-Fraile P."/>
            <person name="Peix A."/>
            <person name="Velazquez E."/>
        </authorList>
    </citation>
    <scope>NUCLEOTIDE SEQUENCE [LARGE SCALE GENOMIC DNA]</scope>
    <source>
        <strain evidence="1 2">RZME27</strain>
    </source>
</reference>
<dbReference type="Proteomes" id="UP000435138">
    <property type="component" value="Unassembled WGS sequence"/>
</dbReference>
<dbReference type="PANTHER" id="PTHR43628">
    <property type="entry name" value="ACTIVATOR OF C KINASE PROTEIN 1-RELATED"/>
    <property type="match status" value="1"/>
</dbReference>
<dbReference type="SUPFAM" id="SSF81901">
    <property type="entry name" value="HCP-like"/>
    <property type="match status" value="1"/>
</dbReference>
<dbReference type="Pfam" id="PF08238">
    <property type="entry name" value="Sel1"/>
    <property type="match status" value="2"/>
</dbReference>
<dbReference type="SMART" id="SM00671">
    <property type="entry name" value="SEL1"/>
    <property type="match status" value="3"/>
</dbReference>
<accession>A0A6A8A7V7</accession>
<name>A0A6A8A7V7_9HYPH</name>
<protein>
    <recommendedName>
        <fullName evidence="3">Sel1 repeat family protein</fullName>
    </recommendedName>
</protein>
<evidence type="ECO:0000313" key="1">
    <source>
        <dbReference type="EMBL" id="MQY45998.1"/>
    </source>
</evidence>
<comment type="caution">
    <text evidence="1">The sequence shown here is derived from an EMBL/GenBank/DDBJ whole genome shotgun (WGS) entry which is preliminary data.</text>
</comment>
<evidence type="ECO:0008006" key="3">
    <source>
        <dbReference type="Google" id="ProtNLM"/>
    </source>
</evidence>
<dbReference type="Gene3D" id="1.25.40.10">
    <property type="entry name" value="Tetratricopeptide repeat domain"/>
    <property type="match status" value="1"/>
</dbReference>
<dbReference type="InterPro" id="IPR006597">
    <property type="entry name" value="Sel1-like"/>
</dbReference>
<dbReference type="InterPro" id="IPR011990">
    <property type="entry name" value="TPR-like_helical_dom_sf"/>
</dbReference>
<dbReference type="PANTHER" id="PTHR43628:SF1">
    <property type="entry name" value="CHITIN SYNTHASE REGULATORY FACTOR 2-RELATED"/>
    <property type="match status" value="1"/>
</dbReference>
<organism evidence="1 2">
    <name type="scientific">Endobacterium cereale</name>
    <dbReference type="NCBI Taxonomy" id="2663029"/>
    <lineage>
        <taxon>Bacteria</taxon>
        <taxon>Pseudomonadati</taxon>
        <taxon>Pseudomonadota</taxon>
        <taxon>Alphaproteobacteria</taxon>
        <taxon>Hyphomicrobiales</taxon>
        <taxon>Rhizobiaceae</taxon>
        <taxon>Endobacterium</taxon>
    </lineage>
</organism>
<evidence type="ECO:0000313" key="2">
    <source>
        <dbReference type="Proteomes" id="UP000435138"/>
    </source>
</evidence>